<dbReference type="GO" id="GO:0016020">
    <property type="term" value="C:membrane"/>
    <property type="evidence" value="ECO:0007669"/>
    <property type="project" value="UniProtKB-SubCell"/>
</dbReference>
<dbReference type="InterPro" id="IPR050713">
    <property type="entry name" value="RTP_Phos/Ushers"/>
</dbReference>
<protein>
    <recommendedName>
        <fullName evidence="1">Tyrosine-protein phosphatase domain-containing protein</fullName>
    </recommendedName>
</protein>
<sequence length="119" mass="13642">MQMPMTPPDMPPIPKDELAAAYAERQADSDYGFQKEFELLQMLPECFPDRTTHASEARENQPKNRYPDIKAYDQTRVKLAQVDSITGSDYINANYVTGYRVSLYIYNKNIVVSVVKNKS</sequence>
<dbReference type="PANTHER" id="PTHR46957">
    <property type="entry name" value="CYTOKINE RECEPTOR"/>
    <property type="match status" value="1"/>
</dbReference>
<name>A0A9N9RFU4_9NEOP</name>
<dbReference type="GO" id="GO:0004725">
    <property type="term" value="F:protein tyrosine phosphatase activity"/>
    <property type="evidence" value="ECO:0007669"/>
    <property type="project" value="InterPro"/>
</dbReference>
<organism evidence="2 3">
    <name type="scientific">Diatraea saccharalis</name>
    <name type="common">sugarcane borer</name>
    <dbReference type="NCBI Taxonomy" id="40085"/>
    <lineage>
        <taxon>Eukaryota</taxon>
        <taxon>Metazoa</taxon>
        <taxon>Ecdysozoa</taxon>
        <taxon>Arthropoda</taxon>
        <taxon>Hexapoda</taxon>
        <taxon>Insecta</taxon>
        <taxon>Pterygota</taxon>
        <taxon>Neoptera</taxon>
        <taxon>Endopterygota</taxon>
        <taxon>Lepidoptera</taxon>
        <taxon>Glossata</taxon>
        <taxon>Ditrysia</taxon>
        <taxon>Pyraloidea</taxon>
        <taxon>Crambidae</taxon>
        <taxon>Crambinae</taxon>
        <taxon>Diatraea</taxon>
    </lineage>
</organism>
<dbReference type="OrthoDB" id="6058203at2759"/>
<gene>
    <name evidence="2" type="ORF">DIATSA_LOCUS13321</name>
</gene>
<evidence type="ECO:0000313" key="3">
    <source>
        <dbReference type="Proteomes" id="UP001153714"/>
    </source>
</evidence>
<evidence type="ECO:0000259" key="1">
    <source>
        <dbReference type="Pfam" id="PF00102"/>
    </source>
</evidence>
<dbReference type="PANTHER" id="PTHR46957:SF3">
    <property type="entry name" value="CYTOKINE RECEPTOR"/>
    <property type="match status" value="1"/>
</dbReference>
<evidence type="ECO:0000313" key="2">
    <source>
        <dbReference type="EMBL" id="CAG9796099.1"/>
    </source>
</evidence>
<reference evidence="2" key="1">
    <citation type="submission" date="2021-12" db="EMBL/GenBank/DDBJ databases">
        <authorList>
            <person name="King R."/>
        </authorList>
    </citation>
    <scope>NUCLEOTIDE SEQUENCE</scope>
</reference>
<keyword evidence="3" id="KW-1185">Reference proteome</keyword>
<dbReference type="AlphaFoldDB" id="A0A9N9RFU4"/>
<dbReference type="InterPro" id="IPR029021">
    <property type="entry name" value="Prot-tyrosine_phosphatase-like"/>
</dbReference>
<dbReference type="Gene3D" id="3.90.190.10">
    <property type="entry name" value="Protein tyrosine phosphatase superfamily"/>
    <property type="match status" value="1"/>
</dbReference>
<accession>A0A9N9RFU4</accession>
<dbReference type="Proteomes" id="UP001153714">
    <property type="component" value="Chromosome 8"/>
</dbReference>
<feature type="domain" description="Tyrosine-protein phosphatase" evidence="1">
    <location>
        <begin position="60"/>
        <end position="101"/>
    </location>
</feature>
<dbReference type="EMBL" id="OU893339">
    <property type="protein sequence ID" value="CAG9796099.1"/>
    <property type="molecule type" value="Genomic_DNA"/>
</dbReference>
<proteinExistence type="predicted"/>
<reference evidence="2" key="2">
    <citation type="submission" date="2022-10" db="EMBL/GenBank/DDBJ databases">
        <authorList>
            <consortium name="ENA_rothamsted_submissions"/>
            <consortium name="culmorum"/>
            <person name="King R."/>
        </authorList>
    </citation>
    <scope>NUCLEOTIDE SEQUENCE</scope>
</reference>
<dbReference type="SUPFAM" id="SSF52799">
    <property type="entry name" value="(Phosphotyrosine protein) phosphatases II"/>
    <property type="match status" value="1"/>
</dbReference>
<dbReference type="InterPro" id="IPR000242">
    <property type="entry name" value="PTP_cat"/>
</dbReference>
<dbReference type="Pfam" id="PF00102">
    <property type="entry name" value="Y_phosphatase"/>
    <property type="match status" value="1"/>
</dbReference>